<proteinExistence type="predicted"/>
<evidence type="ECO:0000313" key="2">
    <source>
        <dbReference type="Proteomes" id="UP000460272"/>
    </source>
</evidence>
<dbReference type="Proteomes" id="UP000460272">
    <property type="component" value="Unassembled WGS sequence"/>
</dbReference>
<comment type="caution">
    <text evidence="1">The sequence shown here is derived from an EMBL/GenBank/DDBJ whole genome shotgun (WGS) entry which is preliminary data.</text>
</comment>
<reference evidence="1 2" key="1">
    <citation type="submission" date="2018-11" db="EMBL/GenBank/DDBJ databases">
        <title>Trebonia kvetii gen.nov., sp.nov., a novel acidophilic actinobacterium, and proposal of the new actinobacterial family Treboniaceae fam. nov.</title>
        <authorList>
            <person name="Rapoport D."/>
            <person name="Sagova-Mareckova M."/>
            <person name="Sedlacek I."/>
            <person name="Provaznik J."/>
            <person name="Kralova S."/>
            <person name="Pavlinic D."/>
            <person name="Benes V."/>
            <person name="Kopecky J."/>
        </authorList>
    </citation>
    <scope>NUCLEOTIDE SEQUENCE [LARGE SCALE GENOMIC DNA]</scope>
    <source>
        <strain evidence="1 2">15Tr583</strain>
    </source>
</reference>
<sequence length="173" mass="19583">MTPHQRERVFGLLRSAGDVWCCVLDLAAWRRHRQDPPLAGYQELCRVLAVSGPGTFGELDSTCARSVLRRYSDAWFATAKRRKEGEVSARYPRRKRGLVPVRWYHGTFRLDGRVLAIPMARGCPPLAIRLDRDIPYLPGQVRSVTLGTVASYCPSLPWSVGIMLFPWCSLLAR</sequence>
<name>A0A6P2BUR2_9ACTN</name>
<keyword evidence="2" id="KW-1185">Reference proteome</keyword>
<dbReference type="OrthoDB" id="3324066at2"/>
<dbReference type="EMBL" id="RPFW01000006">
    <property type="protein sequence ID" value="TVZ01855.1"/>
    <property type="molecule type" value="Genomic_DNA"/>
</dbReference>
<evidence type="ECO:0000313" key="1">
    <source>
        <dbReference type="EMBL" id="TVZ01855.1"/>
    </source>
</evidence>
<dbReference type="AlphaFoldDB" id="A0A6P2BUR2"/>
<protein>
    <submittedName>
        <fullName evidence="1">Uncharacterized protein</fullName>
    </submittedName>
</protein>
<organism evidence="1 2">
    <name type="scientific">Trebonia kvetii</name>
    <dbReference type="NCBI Taxonomy" id="2480626"/>
    <lineage>
        <taxon>Bacteria</taxon>
        <taxon>Bacillati</taxon>
        <taxon>Actinomycetota</taxon>
        <taxon>Actinomycetes</taxon>
        <taxon>Streptosporangiales</taxon>
        <taxon>Treboniaceae</taxon>
        <taxon>Trebonia</taxon>
    </lineage>
</organism>
<accession>A0A6P2BUR2</accession>
<gene>
    <name evidence="1" type="ORF">EAS64_30910</name>
</gene>